<protein>
    <recommendedName>
        <fullName evidence="3 11">Flagellar FliJ protein</fullName>
    </recommendedName>
</protein>
<dbReference type="GO" id="GO:0003774">
    <property type="term" value="F:cytoskeletal motor activity"/>
    <property type="evidence" value="ECO:0007669"/>
    <property type="project" value="UniProtKB-UniRule"/>
</dbReference>
<dbReference type="PRINTS" id="PR01004">
    <property type="entry name" value="FLGFLIJ"/>
</dbReference>
<accession>A0A375ACF7</accession>
<keyword evidence="7 11" id="KW-1005">Bacterial flagellum biogenesis</keyword>
<keyword evidence="6 11" id="KW-0145">Chemotaxis</keyword>
<keyword evidence="13" id="KW-0969">Cilium</keyword>
<evidence type="ECO:0000256" key="8">
    <source>
        <dbReference type="ARBA" id="ARBA00022927"/>
    </source>
</evidence>
<name>A0A375ACF7_9GAMM</name>
<sequence length="146" mass="17540">MRTQSTFIMLRDLAQKEVDTATTQLGQVQKAYLQAEEQLNMLLGYHDDYRQRLNESMTEGMANTAWQNYQQFILTLEKAIEQHRHQLLNWSSRLSQAMKNWQEKQQRLNAFTTLQQREQTKMLAHENRQEQKRMDEFAQRASMRKT</sequence>
<keyword evidence="14" id="KW-1185">Reference proteome</keyword>
<dbReference type="KEGG" id="daq:DAQ1742_02904"/>
<feature type="compositionally biased region" description="Basic and acidic residues" evidence="12">
    <location>
        <begin position="122"/>
        <end position="138"/>
    </location>
</feature>
<proteinExistence type="inferred from homology"/>
<dbReference type="PANTHER" id="PTHR38786:SF1">
    <property type="entry name" value="FLAGELLAR FLIJ PROTEIN"/>
    <property type="match status" value="1"/>
</dbReference>
<evidence type="ECO:0000256" key="4">
    <source>
        <dbReference type="ARBA" id="ARBA00022448"/>
    </source>
</evidence>
<dbReference type="Gene3D" id="1.10.287.1700">
    <property type="match status" value="1"/>
</dbReference>
<dbReference type="AlphaFoldDB" id="A0A375ACF7"/>
<reference evidence="13 14" key="1">
    <citation type="submission" date="2016-09" db="EMBL/GenBank/DDBJ databases">
        <authorList>
            <person name="Reverchon S."/>
            <person name="Nasser W."/>
            <person name="Leonard S."/>
            <person name="Brochier C."/>
            <person name="Duprey A."/>
        </authorList>
    </citation>
    <scope>NUCLEOTIDE SEQUENCE [LARGE SCALE GENOMIC DNA]</scope>
    <source>
        <strain evidence="13 14">174/2</strain>
    </source>
</reference>
<dbReference type="InterPro" id="IPR053716">
    <property type="entry name" value="Flag_assembly_chemotaxis_eff"/>
</dbReference>
<evidence type="ECO:0000256" key="5">
    <source>
        <dbReference type="ARBA" id="ARBA00022475"/>
    </source>
</evidence>
<comment type="similarity">
    <text evidence="2 11">Belongs to the FliJ family.</text>
</comment>
<dbReference type="GO" id="GO:0044781">
    <property type="term" value="P:bacterial-type flagellum organization"/>
    <property type="evidence" value="ECO:0007669"/>
    <property type="project" value="UniProtKB-KW"/>
</dbReference>
<dbReference type="InterPro" id="IPR012823">
    <property type="entry name" value="Flagell_FliJ"/>
</dbReference>
<dbReference type="GO" id="GO:0009288">
    <property type="term" value="C:bacterial-type flagellum"/>
    <property type="evidence" value="ECO:0007669"/>
    <property type="project" value="UniProtKB-UniRule"/>
</dbReference>
<evidence type="ECO:0000256" key="7">
    <source>
        <dbReference type="ARBA" id="ARBA00022795"/>
    </source>
</evidence>
<evidence type="ECO:0000256" key="6">
    <source>
        <dbReference type="ARBA" id="ARBA00022500"/>
    </source>
</evidence>
<keyword evidence="9 11" id="KW-0472">Membrane</keyword>
<dbReference type="GO" id="GO:0071973">
    <property type="term" value="P:bacterial-type flagellum-dependent cell motility"/>
    <property type="evidence" value="ECO:0007669"/>
    <property type="project" value="InterPro"/>
</dbReference>
<dbReference type="RefSeq" id="WP_035340954.1">
    <property type="nucleotide sequence ID" value="NZ_LT615367.1"/>
</dbReference>
<dbReference type="Proteomes" id="UP000294820">
    <property type="component" value="Chromosome 1"/>
</dbReference>
<evidence type="ECO:0000256" key="1">
    <source>
        <dbReference type="ARBA" id="ARBA00004413"/>
    </source>
</evidence>
<evidence type="ECO:0000313" key="14">
    <source>
        <dbReference type="Proteomes" id="UP000294820"/>
    </source>
</evidence>
<keyword evidence="4 11" id="KW-0813">Transport</keyword>
<organism evidence="13 14">
    <name type="scientific">Dickeya aquatica</name>
    <dbReference type="NCBI Taxonomy" id="1401087"/>
    <lineage>
        <taxon>Bacteria</taxon>
        <taxon>Pseudomonadati</taxon>
        <taxon>Pseudomonadota</taxon>
        <taxon>Gammaproteobacteria</taxon>
        <taxon>Enterobacterales</taxon>
        <taxon>Pectobacteriaceae</taxon>
        <taxon>Dickeya</taxon>
    </lineage>
</organism>
<keyword evidence="5 11" id="KW-1003">Cell membrane</keyword>
<dbReference type="EMBL" id="LT615367">
    <property type="protein sequence ID" value="SLM63753.1"/>
    <property type="molecule type" value="Genomic_DNA"/>
</dbReference>
<keyword evidence="13" id="KW-0966">Cell projection</keyword>
<evidence type="ECO:0000256" key="11">
    <source>
        <dbReference type="PIRNR" id="PIRNR019404"/>
    </source>
</evidence>
<evidence type="ECO:0000313" key="13">
    <source>
        <dbReference type="EMBL" id="SLM63753.1"/>
    </source>
</evidence>
<dbReference type="PANTHER" id="PTHR38786">
    <property type="entry name" value="FLAGELLAR FLIJ PROTEIN"/>
    <property type="match status" value="1"/>
</dbReference>
<dbReference type="GO" id="GO:0005886">
    <property type="term" value="C:plasma membrane"/>
    <property type="evidence" value="ECO:0007669"/>
    <property type="project" value="UniProtKB-SubCell"/>
</dbReference>
<evidence type="ECO:0000256" key="10">
    <source>
        <dbReference type="ARBA" id="ARBA00023225"/>
    </source>
</evidence>
<feature type="region of interest" description="Disordered" evidence="12">
    <location>
        <begin position="122"/>
        <end position="146"/>
    </location>
</feature>
<evidence type="ECO:0000256" key="2">
    <source>
        <dbReference type="ARBA" id="ARBA00010004"/>
    </source>
</evidence>
<dbReference type="NCBIfam" id="TIGR02473">
    <property type="entry name" value="flagell_FliJ"/>
    <property type="match status" value="1"/>
</dbReference>
<comment type="subcellular location">
    <subcellularLocation>
        <location evidence="1">Cell membrane</location>
        <topology evidence="1">Peripheral membrane protein</topology>
        <orientation evidence="1">Cytoplasmic side</orientation>
    </subcellularLocation>
</comment>
<dbReference type="InterPro" id="IPR052570">
    <property type="entry name" value="FliJ"/>
</dbReference>
<evidence type="ECO:0000256" key="9">
    <source>
        <dbReference type="ARBA" id="ARBA00023136"/>
    </source>
</evidence>
<dbReference type="InterPro" id="IPR018006">
    <property type="entry name" value="Flag_FliJ_proteobac"/>
</dbReference>
<evidence type="ECO:0000256" key="12">
    <source>
        <dbReference type="SAM" id="MobiDB-lite"/>
    </source>
</evidence>
<comment type="function">
    <text evidence="11">Flagellar protein that affects chemotactic events.</text>
</comment>
<keyword evidence="10 11" id="KW-1006">Bacterial flagellum protein export</keyword>
<dbReference type="GO" id="GO:0015031">
    <property type="term" value="P:protein transport"/>
    <property type="evidence" value="ECO:0007669"/>
    <property type="project" value="UniProtKB-UniRule"/>
</dbReference>
<keyword evidence="8 11" id="KW-0653">Protein transport</keyword>
<evidence type="ECO:0000256" key="3">
    <source>
        <dbReference type="ARBA" id="ARBA00020392"/>
    </source>
</evidence>
<dbReference type="GO" id="GO:0006935">
    <property type="term" value="P:chemotaxis"/>
    <property type="evidence" value="ECO:0007669"/>
    <property type="project" value="UniProtKB-UniRule"/>
</dbReference>
<dbReference type="Pfam" id="PF02050">
    <property type="entry name" value="FliJ"/>
    <property type="match status" value="1"/>
</dbReference>
<gene>
    <name evidence="13" type="primary">fliJ</name>
    <name evidence="13" type="ORF">DAQ1742_02904</name>
</gene>
<keyword evidence="13" id="KW-0282">Flagellum</keyword>
<dbReference type="PIRSF" id="PIRSF019404">
    <property type="entry name" value="FliJ"/>
    <property type="match status" value="1"/>
</dbReference>